<sequence length="463" mass="48535">MSSTDVAAASPEDAAAASSSGTEGNRARPADLAAYATGSLGMGVWVTVPGMLLLYFMTNSLGVSPFWAGLALLLPKILDAVVHPTFGTWSDRLARRHGHRRSMLRWGVLLAVAMGAMFAVPAGLTGGSAALWVAGWYVVGNLLFASFQVPYLTTPSDMEVGYHERTRVFMVRMVFLTVGLLAAGVVAPAMVKDGARSSYSMMAVCLGVVMVLSALVAIRGVRHLTETCGFRTPDDAGHRSTWSDVKVAWADRDFRLLVLSYLFTGTTTHLVLAAVPFYAEFVLGRSGLTAVLMGGFLAPALFASPVWMRVSRRIGKQRGLVLSQTMFIVGTAVLVVGERLGVAVTVAVVVLLGVAFAGLQLFAFSMVPDAVAAAERSGSSRAGSYTGVWTATEAVGTAIGPYVYSAVLAVGGFAAAVNGDSVPQTDGAVDAVLIGFTLVPAVLMTVAVLFQRLCRLDASAPLK</sequence>
<evidence type="ECO:0000256" key="6">
    <source>
        <dbReference type="SAM" id="Phobius"/>
    </source>
</evidence>
<evidence type="ECO:0000256" key="3">
    <source>
        <dbReference type="ARBA" id="ARBA00022989"/>
    </source>
</evidence>
<evidence type="ECO:0000256" key="1">
    <source>
        <dbReference type="ARBA" id="ARBA00004651"/>
    </source>
</evidence>
<feature type="transmembrane region" description="Helical" evidence="6">
    <location>
        <begin position="173"/>
        <end position="191"/>
    </location>
</feature>
<proteinExistence type="predicted"/>
<keyword evidence="2 6" id="KW-0812">Transmembrane</keyword>
<keyword evidence="9" id="KW-1185">Reference proteome</keyword>
<dbReference type="RefSeq" id="WP_128219892.1">
    <property type="nucleotide sequence ID" value="NZ_CP034929.1"/>
</dbReference>
<dbReference type="Proteomes" id="UP001596098">
    <property type="component" value="Unassembled WGS sequence"/>
</dbReference>
<dbReference type="InterPro" id="IPR020846">
    <property type="entry name" value="MFS_dom"/>
</dbReference>
<dbReference type="InterPro" id="IPR036259">
    <property type="entry name" value="MFS_trans_sf"/>
</dbReference>
<feature type="transmembrane region" description="Helical" evidence="6">
    <location>
        <begin position="63"/>
        <end position="82"/>
    </location>
</feature>
<evidence type="ECO:0000313" key="8">
    <source>
        <dbReference type="EMBL" id="MFC6153840.1"/>
    </source>
</evidence>
<feature type="domain" description="Major facilitator superfamily (MFS) profile" evidence="7">
    <location>
        <begin position="253"/>
        <end position="463"/>
    </location>
</feature>
<organism evidence="8 9">
    <name type="scientific">Nocardioides yefusunii</name>
    <dbReference type="NCBI Taxonomy" id="2500546"/>
    <lineage>
        <taxon>Bacteria</taxon>
        <taxon>Bacillati</taxon>
        <taxon>Actinomycetota</taxon>
        <taxon>Actinomycetes</taxon>
        <taxon>Propionibacteriales</taxon>
        <taxon>Nocardioidaceae</taxon>
        <taxon>Nocardioides</taxon>
    </lineage>
</organism>
<evidence type="ECO:0000256" key="4">
    <source>
        <dbReference type="ARBA" id="ARBA00023136"/>
    </source>
</evidence>
<feature type="transmembrane region" description="Helical" evidence="6">
    <location>
        <begin position="428"/>
        <end position="450"/>
    </location>
</feature>
<dbReference type="EMBL" id="JBHSQI010000004">
    <property type="protein sequence ID" value="MFC6153840.1"/>
    <property type="molecule type" value="Genomic_DNA"/>
</dbReference>
<dbReference type="PANTHER" id="PTHR11328:SF24">
    <property type="entry name" value="MAJOR FACILITATOR SUPERFAMILY (MFS) PROFILE DOMAIN-CONTAINING PROTEIN"/>
    <property type="match status" value="1"/>
</dbReference>
<evidence type="ECO:0000259" key="7">
    <source>
        <dbReference type="PROSITE" id="PS50850"/>
    </source>
</evidence>
<feature type="transmembrane region" description="Helical" evidence="6">
    <location>
        <begin position="256"/>
        <end position="279"/>
    </location>
</feature>
<comment type="caution">
    <text evidence="8">The sequence shown here is derived from an EMBL/GenBank/DDBJ whole genome shotgun (WGS) entry which is preliminary data.</text>
</comment>
<evidence type="ECO:0000256" key="5">
    <source>
        <dbReference type="SAM" id="MobiDB-lite"/>
    </source>
</evidence>
<dbReference type="SUPFAM" id="SSF103473">
    <property type="entry name" value="MFS general substrate transporter"/>
    <property type="match status" value="1"/>
</dbReference>
<feature type="transmembrane region" description="Helical" evidence="6">
    <location>
        <begin position="197"/>
        <end position="218"/>
    </location>
</feature>
<evidence type="ECO:0000256" key="2">
    <source>
        <dbReference type="ARBA" id="ARBA00022692"/>
    </source>
</evidence>
<feature type="transmembrane region" description="Helical" evidence="6">
    <location>
        <begin position="32"/>
        <end position="57"/>
    </location>
</feature>
<comment type="subcellular location">
    <subcellularLocation>
        <location evidence="1">Cell membrane</location>
        <topology evidence="1">Multi-pass membrane protein</topology>
    </subcellularLocation>
</comment>
<keyword evidence="3 6" id="KW-1133">Transmembrane helix</keyword>
<feature type="region of interest" description="Disordered" evidence="5">
    <location>
        <begin position="1"/>
        <end position="26"/>
    </location>
</feature>
<feature type="transmembrane region" description="Helical" evidence="6">
    <location>
        <begin position="342"/>
        <end position="367"/>
    </location>
</feature>
<dbReference type="Pfam" id="PF13347">
    <property type="entry name" value="MFS_2"/>
    <property type="match status" value="1"/>
</dbReference>
<gene>
    <name evidence="8" type="ORF">ACFPWU_09215</name>
</gene>
<dbReference type="Gene3D" id="1.20.1250.20">
    <property type="entry name" value="MFS general substrate transporter like domains"/>
    <property type="match status" value="1"/>
</dbReference>
<feature type="compositionally biased region" description="Low complexity" evidence="5">
    <location>
        <begin position="7"/>
        <end position="20"/>
    </location>
</feature>
<accession>A0ABW1QZS4</accession>
<reference evidence="9" key="1">
    <citation type="journal article" date="2019" name="Int. J. Syst. Evol. Microbiol.">
        <title>The Global Catalogue of Microorganisms (GCM) 10K type strain sequencing project: providing services to taxonomists for standard genome sequencing and annotation.</title>
        <authorList>
            <consortium name="The Broad Institute Genomics Platform"/>
            <consortium name="The Broad Institute Genome Sequencing Center for Infectious Disease"/>
            <person name="Wu L."/>
            <person name="Ma J."/>
        </authorList>
    </citation>
    <scope>NUCLEOTIDE SEQUENCE [LARGE SCALE GENOMIC DNA]</scope>
    <source>
        <strain evidence="9">DFY28</strain>
    </source>
</reference>
<feature type="transmembrane region" description="Helical" evidence="6">
    <location>
        <begin position="103"/>
        <end position="124"/>
    </location>
</feature>
<name>A0ABW1QZS4_9ACTN</name>
<keyword evidence="4 6" id="KW-0472">Membrane</keyword>
<evidence type="ECO:0000313" key="9">
    <source>
        <dbReference type="Proteomes" id="UP001596098"/>
    </source>
</evidence>
<protein>
    <submittedName>
        <fullName evidence="8">MFS transporter</fullName>
    </submittedName>
</protein>
<dbReference type="InterPro" id="IPR039672">
    <property type="entry name" value="MFS_2"/>
</dbReference>
<dbReference type="PROSITE" id="PS50850">
    <property type="entry name" value="MFS"/>
    <property type="match status" value="1"/>
</dbReference>
<dbReference type="PANTHER" id="PTHR11328">
    <property type="entry name" value="MAJOR FACILITATOR SUPERFAMILY DOMAIN-CONTAINING PROTEIN"/>
    <property type="match status" value="1"/>
</dbReference>
<feature type="transmembrane region" description="Helical" evidence="6">
    <location>
        <begin position="388"/>
        <end position="416"/>
    </location>
</feature>
<feature type="transmembrane region" description="Helical" evidence="6">
    <location>
        <begin position="130"/>
        <end position="152"/>
    </location>
</feature>
<feature type="transmembrane region" description="Helical" evidence="6">
    <location>
        <begin position="285"/>
        <end position="307"/>
    </location>
</feature>
<feature type="transmembrane region" description="Helical" evidence="6">
    <location>
        <begin position="319"/>
        <end position="336"/>
    </location>
</feature>